<evidence type="ECO:0000256" key="3">
    <source>
        <dbReference type="ARBA" id="ARBA00022692"/>
    </source>
</evidence>
<dbReference type="PROSITE" id="PS50850">
    <property type="entry name" value="MFS"/>
    <property type="match status" value="1"/>
</dbReference>
<feature type="region of interest" description="Disordered" evidence="6">
    <location>
        <begin position="1"/>
        <end position="72"/>
    </location>
</feature>
<feature type="transmembrane region" description="Helical" evidence="7">
    <location>
        <begin position="154"/>
        <end position="173"/>
    </location>
</feature>
<proteinExistence type="predicted"/>
<feature type="transmembrane region" description="Helical" evidence="7">
    <location>
        <begin position="214"/>
        <end position="236"/>
    </location>
</feature>
<feature type="transmembrane region" description="Helical" evidence="7">
    <location>
        <begin position="452"/>
        <end position="475"/>
    </location>
</feature>
<comment type="subcellular location">
    <subcellularLocation>
        <location evidence="1">Endomembrane system</location>
        <topology evidence="1">Multi-pass membrane protein</topology>
    </subcellularLocation>
</comment>
<dbReference type="Proteomes" id="UP001165085">
    <property type="component" value="Unassembled WGS sequence"/>
</dbReference>
<evidence type="ECO:0000313" key="9">
    <source>
        <dbReference type="EMBL" id="GMH66751.1"/>
    </source>
</evidence>
<dbReference type="Pfam" id="PF07690">
    <property type="entry name" value="MFS_1"/>
    <property type="match status" value="1"/>
</dbReference>
<feature type="region of interest" description="Disordered" evidence="6">
    <location>
        <begin position="520"/>
        <end position="539"/>
    </location>
</feature>
<feature type="compositionally biased region" description="Polar residues" evidence="6">
    <location>
        <begin position="530"/>
        <end position="539"/>
    </location>
</feature>
<evidence type="ECO:0000256" key="1">
    <source>
        <dbReference type="ARBA" id="ARBA00004127"/>
    </source>
</evidence>
<feature type="transmembrane region" description="Helical" evidence="7">
    <location>
        <begin position="419"/>
        <end position="440"/>
    </location>
</feature>
<evidence type="ECO:0000256" key="5">
    <source>
        <dbReference type="ARBA" id="ARBA00023136"/>
    </source>
</evidence>
<dbReference type="PANTHER" id="PTHR23510:SF3">
    <property type="entry name" value="MAJOR FACILITATOR SUPERFAMILY DOMAIN-CONTAINING PROTEIN 8"/>
    <property type="match status" value="1"/>
</dbReference>
<dbReference type="PANTHER" id="PTHR23510">
    <property type="entry name" value="INNER MEMBRANE TRANSPORT PROTEIN YAJR"/>
    <property type="match status" value="1"/>
</dbReference>
<dbReference type="AlphaFoldDB" id="A0A9W7A9S6"/>
<feature type="transmembrane region" description="Helical" evidence="7">
    <location>
        <begin position="362"/>
        <end position="380"/>
    </location>
</feature>
<dbReference type="SUPFAM" id="SSF103473">
    <property type="entry name" value="MFS general substrate transporter"/>
    <property type="match status" value="1"/>
</dbReference>
<name>A0A9W7A9S6_9STRA</name>
<evidence type="ECO:0000259" key="8">
    <source>
        <dbReference type="PROSITE" id="PS50850"/>
    </source>
</evidence>
<dbReference type="InterPro" id="IPR011701">
    <property type="entry name" value="MFS"/>
</dbReference>
<feature type="transmembrane region" description="Helical" evidence="7">
    <location>
        <begin position="487"/>
        <end position="508"/>
    </location>
</feature>
<dbReference type="GO" id="GO:0012505">
    <property type="term" value="C:endomembrane system"/>
    <property type="evidence" value="ECO:0007669"/>
    <property type="project" value="UniProtKB-SubCell"/>
</dbReference>
<keyword evidence="10" id="KW-1185">Reference proteome</keyword>
<evidence type="ECO:0000313" key="10">
    <source>
        <dbReference type="Proteomes" id="UP001165085"/>
    </source>
</evidence>
<feature type="domain" description="Major facilitator superfamily (MFS) profile" evidence="8">
    <location>
        <begin position="88"/>
        <end position="512"/>
    </location>
</feature>
<feature type="compositionally biased region" description="Low complexity" evidence="6">
    <location>
        <begin position="30"/>
        <end position="39"/>
    </location>
</feature>
<sequence length="561" mass="61371">MGQSQAKQKDYSPPQNRRPLLAPSENTAHASAGGDSSDAISPKYSPPLETKLRLSPSPVPPNDLNDSQTSIRSDDQLDDLKGAYPAPSLKLINFNTFAMNIEYSCLMPTVYDYTQSLDGDAAFFGFLLATFSITRMLVFIPIGWWADVRPFREVFAFTAFVGLIGCFIYGAAGALGNKWWLVVGRVLTGLGAANTTLSRTYISKCVEADQFAKVIGVQMTLDLFGVMIGPALIAGITKVNFDYGWFHFNEQTAPGYIMAVLQFFMLVSFLTTFVEPPPQDVTQRKTIRRKSLEASTNEDVEAAIRVKSDNKRAIWRVLVTGGGWFFILTTFTVNFNLCALETVATPLMEKQYDWHSIENSSFFAACAFVGMVAMLTGMWIDKNLSGRKAIALGFTCMLSAFGIWLVFDGGLDLPKGPFLLGSAICIFGLCVLTPANSAYFTKVVEYQGGAQGLFGGIWSVFMSAGKSAGPIVAGYALNLLDTGTGNWIIFVLCVPVLAINVLCLPFIAKTMKDMDSVTENLAEENRRESQSMQQSNESFDAVNTSLLKDFTSDDEKISQGT</sequence>
<dbReference type="Gene3D" id="1.20.1250.20">
    <property type="entry name" value="MFS general substrate transporter like domains"/>
    <property type="match status" value="1"/>
</dbReference>
<dbReference type="InterPro" id="IPR051068">
    <property type="entry name" value="MFS_Domain-Containing_Protein"/>
</dbReference>
<reference evidence="10" key="1">
    <citation type="journal article" date="2023" name="Commun. Biol.">
        <title>Genome analysis of Parmales, the sister group of diatoms, reveals the evolutionary specialization of diatoms from phago-mixotrophs to photoautotrophs.</title>
        <authorList>
            <person name="Ban H."/>
            <person name="Sato S."/>
            <person name="Yoshikawa S."/>
            <person name="Yamada K."/>
            <person name="Nakamura Y."/>
            <person name="Ichinomiya M."/>
            <person name="Sato N."/>
            <person name="Blanc-Mathieu R."/>
            <person name="Endo H."/>
            <person name="Kuwata A."/>
            <person name="Ogata H."/>
        </authorList>
    </citation>
    <scope>NUCLEOTIDE SEQUENCE [LARGE SCALE GENOMIC DNA]</scope>
    <source>
        <strain evidence="10">NIES 3701</strain>
    </source>
</reference>
<feature type="transmembrane region" description="Helical" evidence="7">
    <location>
        <begin position="313"/>
        <end position="333"/>
    </location>
</feature>
<keyword evidence="4 7" id="KW-1133">Transmembrane helix</keyword>
<keyword evidence="5 7" id="KW-0472">Membrane</keyword>
<dbReference type="GO" id="GO:0022857">
    <property type="term" value="F:transmembrane transporter activity"/>
    <property type="evidence" value="ECO:0007669"/>
    <property type="project" value="InterPro"/>
</dbReference>
<comment type="caution">
    <text evidence="9">The sequence shown here is derived from an EMBL/GenBank/DDBJ whole genome shotgun (WGS) entry which is preliminary data.</text>
</comment>
<dbReference type="InterPro" id="IPR020846">
    <property type="entry name" value="MFS_dom"/>
</dbReference>
<organism evidence="9 10">
    <name type="scientific">Triparma strigata</name>
    <dbReference type="NCBI Taxonomy" id="1606541"/>
    <lineage>
        <taxon>Eukaryota</taxon>
        <taxon>Sar</taxon>
        <taxon>Stramenopiles</taxon>
        <taxon>Ochrophyta</taxon>
        <taxon>Bolidophyceae</taxon>
        <taxon>Parmales</taxon>
        <taxon>Triparmaceae</taxon>
        <taxon>Triparma</taxon>
    </lineage>
</organism>
<dbReference type="InterPro" id="IPR036259">
    <property type="entry name" value="MFS_trans_sf"/>
</dbReference>
<evidence type="ECO:0000256" key="7">
    <source>
        <dbReference type="SAM" id="Phobius"/>
    </source>
</evidence>
<protein>
    <recommendedName>
        <fullName evidence="8">Major facilitator superfamily (MFS) profile domain-containing protein</fullName>
    </recommendedName>
</protein>
<feature type="transmembrane region" description="Helical" evidence="7">
    <location>
        <begin position="256"/>
        <end position="274"/>
    </location>
</feature>
<feature type="transmembrane region" description="Helical" evidence="7">
    <location>
        <begin position="121"/>
        <end position="142"/>
    </location>
</feature>
<feature type="transmembrane region" description="Helical" evidence="7">
    <location>
        <begin position="389"/>
        <end position="407"/>
    </location>
</feature>
<evidence type="ECO:0000256" key="6">
    <source>
        <dbReference type="SAM" id="MobiDB-lite"/>
    </source>
</evidence>
<keyword evidence="2" id="KW-0813">Transport</keyword>
<evidence type="ECO:0000256" key="4">
    <source>
        <dbReference type="ARBA" id="ARBA00022989"/>
    </source>
</evidence>
<keyword evidence="3 7" id="KW-0812">Transmembrane</keyword>
<gene>
    <name evidence="9" type="ORF">TrST_g11819</name>
</gene>
<dbReference type="EMBL" id="BRXY01000111">
    <property type="protein sequence ID" value="GMH66751.1"/>
    <property type="molecule type" value="Genomic_DNA"/>
</dbReference>
<accession>A0A9W7A9S6</accession>
<dbReference type="OrthoDB" id="370281at2759"/>
<evidence type="ECO:0000256" key="2">
    <source>
        <dbReference type="ARBA" id="ARBA00022448"/>
    </source>
</evidence>